<gene>
    <name evidence="2" type="ORF">GCM10010218_22840</name>
</gene>
<feature type="region of interest" description="Disordered" evidence="1">
    <location>
        <begin position="1"/>
        <end position="35"/>
    </location>
</feature>
<sequence length="133" mass="13811">MPTQEPSVTASHLLLASAGPAGADNDTHKASAHPWTTASGVASELREGMNTAVGDLGHAHDGMKSGTSGFVSATTLTSILTTWETRLSAVRAECEQLSGALKKAGVDFGENDTSVKESFDSTKSKIDDYSKGR</sequence>
<evidence type="ECO:0000313" key="3">
    <source>
        <dbReference type="Proteomes" id="UP000638313"/>
    </source>
</evidence>
<keyword evidence="3" id="KW-1185">Reference proteome</keyword>
<feature type="region of interest" description="Disordered" evidence="1">
    <location>
        <begin position="110"/>
        <end position="133"/>
    </location>
</feature>
<evidence type="ECO:0000313" key="2">
    <source>
        <dbReference type="EMBL" id="GHF40857.1"/>
    </source>
</evidence>
<name>A0A919EBA3_9ACTN</name>
<reference evidence="2" key="1">
    <citation type="journal article" date="2014" name="Int. J. Syst. Evol. Microbiol.">
        <title>Complete genome sequence of Corynebacterium casei LMG S-19264T (=DSM 44701T), isolated from a smear-ripened cheese.</title>
        <authorList>
            <consortium name="US DOE Joint Genome Institute (JGI-PGF)"/>
            <person name="Walter F."/>
            <person name="Albersmeier A."/>
            <person name="Kalinowski J."/>
            <person name="Ruckert C."/>
        </authorList>
    </citation>
    <scope>NUCLEOTIDE SEQUENCE</scope>
    <source>
        <strain evidence="2">JCM 4059</strain>
    </source>
</reference>
<proteinExistence type="predicted"/>
<reference evidence="2" key="2">
    <citation type="submission" date="2020-09" db="EMBL/GenBank/DDBJ databases">
        <authorList>
            <person name="Sun Q."/>
            <person name="Ohkuma M."/>
        </authorList>
    </citation>
    <scope>NUCLEOTIDE SEQUENCE</scope>
    <source>
        <strain evidence="2">JCM 4059</strain>
    </source>
</reference>
<feature type="compositionally biased region" description="Basic and acidic residues" evidence="1">
    <location>
        <begin position="113"/>
        <end position="133"/>
    </location>
</feature>
<dbReference type="RefSeq" id="WP_190129374.1">
    <property type="nucleotide sequence ID" value="NZ_BNBD01000003.1"/>
</dbReference>
<accession>A0A919EBA3</accession>
<comment type="caution">
    <text evidence="2">The sequence shown here is derived from an EMBL/GenBank/DDBJ whole genome shotgun (WGS) entry which is preliminary data.</text>
</comment>
<dbReference type="EMBL" id="BNBD01000003">
    <property type="protein sequence ID" value="GHF40857.1"/>
    <property type="molecule type" value="Genomic_DNA"/>
</dbReference>
<organism evidence="2 3">
    <name type="scientific">Streptomyces mashuensis</name>
    <dbReference type="NCBI Taxonomy" id="33904"/>
    <lineage>
        <taxon>Bacteria</taxon>
        <taxon>Bacillati</taxon>
        <taxon>Actinomycetota</taxon>
        <taxon>Actinomycetes</taxon>
        <taxon>Kitasatosporales</taxon>
        <taxon>Streptomycetaceae</taxon>
        <taxon>Streptomyces</taxon>
    </lineage>
</organism>
<dbReference type="Proteomes" id="UP000638313">
    <property type="component" value="Unassembled WGS sequence"/>
</dbReference>
<evidence type="ECO:0000256" key="1">
    <source>
        <dbReference type="SAM" id="MobiDB-lite"/>
    </source>
</evidence>
<protein>
    <submittedName>
        <fullName evidence="2">Uncharacterized protein</fullName>
    </submittedName>
</protein>
<feature type="compositionally biased region" description="Polar residues" evidence="1">
    <location>
        <begin position="1"/>
        <end position="10"/>
    </location>
</feature>
<dbReference type="AlphaFoldDB" id="A0A919EBA3"/>